<dbReference type="PANTHER" id="PTHR30468">
    <property type="entry name" value="ALPHA-KETOGLUTARATE-DEPENDENT SULFONATE DIOXYGENASE"/>
    <property type="match status" value="1"/>
</dbReference>
<evidence type="ECO:0000256" key="2">
    <source>
        <dbReference type="ARBA" id="ARBA00005896"/>
    </source>
</evidence>
<comment type="cofactor">
    <cofactor evidence="1">
        <name>Fe(2+)</name>
        <dbReference type="ChEBI" id="CHEBI:29033"/>
    </cofactor>
</comment>
<dbReference type="Proteomes" id="UP000243081">
    <property type="component" value="Unassembled WGS sequence"/>
</dbReference>
<evidence type="ECO:0000259" key="7">
    <source>
        <dbReference type="Pfam" id="PF02668"/>
    </source>
</evidence>
<dbReference type="OrthoDB" id="10257314at2759"/>
<dbReference type="GO" id="GO:0016706">
    <property type="term" value="F:2-oxoglutarate-dependent dioxygenase activity"/>
    <property type="evidence" value="ECO:0007669"/>
    <property type="project" value="TreeGrafter"/>
</dbReference>
<protein>
    <recommendedName>
        <fullName evidence="7">TauD/TfdA-like domain-containing protein</fullName>
    </recommendedName>
</protein>
<keyword evidence="3" id="KW-0479">Metal-binding</keyword>
<evidence type="ECO:0000256" key="4">
    <source>
        <dbReference type="ARBA" id="ARBA00022964"/>
    </source>
</evidence>
<name>A0A179IC53_CORDF</name>
<dbReference type="PANTHER" id="PTHR30468:SF10">
    <property type="entry name" value="TAUD_TFDA-LIKE DOMAIN-CONTAINING PROTEIN"/>
    <property type="match status" value="1"/>
</dbReference>
<dbReference type="SUPFAM" id="SSF51197">
    <property type="entry name" value="Clavaminate synthase-like"/>
    <property type="match status" value="1"/>
</dbReference>
<evidence type="ECO:0000256" key="3">
    <source>
        <dbReference type="ARBA" id="ARBA00022723"/>
    </source>
</evidence>
<feature type="domain" description="TauD/TfdA-like" evidence="7">
    <location>
        <begin position="241"/>
        <end position="307"/>
    </location>
</feature>
<dbReference type="Gene3D" id="3.60.130.10">
    <property type="entry name" value="Clavaminate synthase-like"/>
    <property type="match status" value="2"/>
</dbReference>
<keyword evidence="5" id="KW-0560">Oxidoreductase</keyword>
<comment type="similarity">
    <text evidence="2">Belongs to the TfdA dioxygenase family.</text>
</comment>
<dbReference type="Pfam" id="PF02668">
    <property type="entry name" value="TauD"/>
    <property type="match status" value="2"/>
</dbReference>
<organism evidence="8 9">
    <name type="scientific">Cordyceps confragosa</name>
    <name type="common">Lecanicillium lecanii</name>
    <dbReference type="NCBI Taxonomy" id="2714763"/>
    <lineage>
        <taxon>Eukaryota</taxon>
        <taxon>Fungi</taxon>
        <taxon>Dikarya</taxon>
        <taxon>Ascomycota</taxon>
        <taxon>Pezizomycotina</taxon>
        <taxon>Sordariomycetes</taxon>
        <taxon>Hypocreomycetidae</taxon>
        <taxon>Hypocreales</taxon>
        <taxon>Cordycipitaceae</taxon>
        <taxon>Akanthomyces</taxon>
    </lineage>
</organism>
<evidence type="ECO:0000256" key="6">
    <source>
        <dbReference type="ARBA" id="ARBA00023004"/>
    </source>
</evidence>
<dbReference type="GO" id="GO:0005737">
    <property type="term" value="C:cytoplasm"/>
    <property type="evidence" value="ECO:0007669"/>
    <property type="project" value="TreeGrafter"/>
</dbReference>
<evidence type="ECO:0000256" key="5">
    <source>
        <dbReference type="ARBA" id="ARBA00023002"/>
    </source>
</evidence>
<dbReference type="InterPro" id="IPR051323">
    <property type="entry name" value="AtsK-like"/>
</dbReference>
<keyword evidence="4" id="KW-0223">Dioxygenase</keyword>
<dbReference type="EMBL" id="LUKN01002278">
    <property type="protein sequence ID" value="OAQ99339.1"/>
    <property type="molecule type" value="Genomic_DNA"/>
</dbReference>
<dbReference type="GO" id="GO:0046872">
    <property type="term" value="F:metal ion binding"/>
    <property type="evidence" value="ECO:0007669"/>
    <property type="project" value="UniProtKB-KW"/>
</dbReference>
<dbReference type="InterPro" id="IPR042098">
    <property type="entry name" value="TauD-like_sf"/>
</dbReference>
<evidence type="ECO:0000313" key="8">
    <source>
        <dbReference type="EMBL" id="OAQ99339.1"/>
    </source>
</evidence>
<gene>
    <name evidence="8" type="ORF">LLEC1_03293</name>
</gene>
<comment type="caution">
    <text evidence="8">The sequence shown here is derived from an EMBL/GenBank/DDBJ whole genome shotgun (WGS) entry which is preliminary data.</text>
</comment>
<dbReference type="OMA" id="ARGHPEN"/>
<proteinExistence type="inferred from homology"/>
<sequence>MSPTAVDSTLVVPVPTKGKVAAPLQTTGALKDLESVEISPNIGREYPKVDLVELLRAPNSDELIRDLAVTISERGVVVFRAQNNLTNDLQKELIERLGRLTGRPAESGLHVHPLLNPGRELGGDDPEISIISSVQREKYYKEETVDGLSTKKQATAQWHSDIAFEPFPADYSSLRLSQLPKTGGGKCFSPSHNRGTWRKNGKLTRAATDTLFASGYEIYDKLSAPYQKFLEGLSSVFPVGGHVKHVNGVTHEESAHLLSWFLDLVYKNYDLQVRLRWQNPNDIAIWDNRSTFHSAIFDYEDQGDRLGIRAVGIGERPFFDPQSSSRQEALAARRQ</sequence>
<feature type="domain" description="TauD/TfdA-like" evidence="7">
    <location>
        <begin position="37"/>
        <end position="190"/>
    </location>
</feature>
<evidence type="ECO:0000256" key="1">
    <source>
        <dbReference type="ARBA" id="ARBA00001954"/>
    </source>
</evidence>
<reference evidence="8 9" key="1">
    <citation type="submission" date="2016-03" db="EMBL/GenBank/DDBJ databases">
        <title>Fine-scale spatial genetic structure of a fungal parasite of coffee scale insects.</title>
        <authorList>
            <person name="Jackson D."/>
            <person name="Zemenick K.A."/>
            <person name="Malloure B."/>
            <person name="Quandt C.A."/>
            <person name="James T.Y."/>
        </authorList>
    </citation>
    <scope>NUCLEOTIDE SEQUENCE [LARGE SCALE GENOMIC DNA]</scope>
    <source>
        <strain evidence="8 9">UM487</strain>
    </source>
</reference>
<dbReference type="AlphaFoldDB" id="A0A179IC53"/>
<dbReference type="InterPro" id="IPR003819">
    <property type="entry name" value="TauD/TfdA-like"/>
</dbReference>
<accession>A0A179IC53</accession>
<keyword evidence="9" id="KW-1185">Reference proteome</keyword>
<keyword evidence="6" id="KW-0408">Iron</keyword>
<evidence type="ECO:0000313" key="9">
    <source>
        <dbReference type="Proteomes" id="UP000243081"/>
    </source>
</evidence>